<dbReference type="PROSITE" id="PS50878">
    <property type="entry name" value="RT_POL"/>
    <property type="match status" value="1"/>
</dbReference>
<feature type="domain" description="Reverse transcriptase" evidence="2">
    <location>
        <begin position="1"/>
        <end position="224"/>
    </location>
</feature>
<evidence type="ECO:0000259" key="2">
    <source>
        <dbReference type="PROSITE" id="PS50878"/>
    </source>
</evidence>
<accession>A0A4W2GHM3</accession>
<reference evidence="3 4" key="1">
    <citation type="submission" date="2018-11" db="EMBL/GenBank/DDBJ databases">
        <title>Haplotype-resolved cattle genomes.</title>
        <authorList>
            <person name="Low W.Y."/>
            <person name="Tearle R."/>
            <person name="Bickhart D.M."/>
            <person name="Rosen B.D."/>
            <person name="Koren S."/>
            <person name="Rhie A."/>
            <person name="Hiendleder S."/>
            <person name="Phillippy A.M."/>
            <person name="Smith T.P.L."/>
            <person name="Williams J.L."/>
        </authorList>
    </citation>
    <scope>NUCLEOTIDE SEQUENCE [LARGE SCALE GENOMIC DNA]</scope>
</reference>
<dbReference type="GO" id="GO:0003964">
    <property type="term" value="F:RNA-directed DNA polymerase activity"/>
    <property type="evidence" value="ECO:0007669"/>
    <property type="project" value="UniProtKB-EC"/>
</dbReference>
<name>A0A4W2GHM3_BOBOX</name>
<dbReference type="GeneTree" id="ENSGT01150000286929"/>
<dbReference type="Pfam" id="PF00078">
    <property type="entry name" value="RVT_1"/>
    <property type="match status" value="1"/>
</dbReference>
<protein>
    <recommendedName>
        <fullName evidence="1">RNA-directed DNA polymerase</fullName>
        <ecNumber evidence="1">2.7.7.49</ecNumber>
    </recommendedName>
</protein>
<proteinExistence type="predicted"/>
<dbReference type="CDD" id="cd01650">
    <property type="entry name" value="RT_nLTR_like"/>
    <property type="match status" value="1"/>
</dbReference>
<dbReference type="AlphaFoldDB" id="A0A4W2GHM3"/>
<dbReference type="InterPro" id="IPR000477">
    <property type="entry name" value="RT_dom"/>
</dbReference>
<dbReference type="Proteomes" id="UP000429181">
    <property type="component" value="Chromosome 17"/>
</dbReference>
<dbReference type="EC" id="2.7.7.49" evidence="1"/>
<evidence type="ECO:0000256" key="1">
    <source>
        <dbReference type="ARBA" id="ARBA00012493"/>
    </source>
</evidence>
<evidence type="ECO:0000313" key="4">
    <source>
        <dbReference type="Proteomes" id="UP000429181"/>
    </source>
</evidence>
<evidence type="ECO:0000313" key="3">
    <source>
        <dbReference type="Ensembl" id="ENSBIXP00005018285.1"/>
    </source>
</evidence>
<dbReference type="InterPro" id="IPR043502">
    <property type="entry name" value="DNA/RNA_pol_sf"/>
</dbReference>
<organism evidence="3 4">
    <name type="scientific">Bos indicus x Bos taurus</name>
    <name type="common">Hybrid cattle</name>
    <dbReference type="NCBI Taxonomy" id="30522"/>
    <lineage>
        <taxon>Eukaryota</taxon>
        <taxon>Metazoa</taxon>
        <taxon>Chordata</taxon>
        <taxon>Craniata</taxon>
        <taxon>Vertebrata</taxon>
        <taxon>Euteleostomi</taxon>
        <taxon>Mammalia</taxon>
        <taxon>Eutheria</taxon>
        <taxon>Laurasiatheria</taxon>
        <taxon>Artiodactyla</taxon>
        <taxon>Ruminantia</taxon>
        <taxon>Pecora</taxon>
        <taxon>Bovidae</taxon>
        <taxon>Bovinae</taxon>
        <taxon>Bos</taxon>
    </lineage>
</organism>
<dbReference type="SUPFAM" id="SSF56672">
    <property type="entry name" value="DNA/RNA polymerases"/>
    <property type="match status" value="1"/>
</dbReference>
<sequence>MLKILHARIQHYANQELPDVQAGFRKGRGTTDQIANMLWITEKAREFQRNIQLCFINYAKAVDCVAHNKMWKALKEMGIPDYLIYLLRNLYAGQEATVRTLYGTTDWFKIKKGVRQGCLLSPCLFNLYAEQIMRNVGLDELEAGIQIDGRNINSLIYADDTTLMTESKEELSLLLRVKEERERAGLKLNIKKTKIMASGPITSWQIEGERVQIVTDFLFLGSKITADGDCSHAIRRHLLLGRKAMTNLDSVLKNRDITPPTKVCIVKAMVLPVGTYSCDSWTVKKAEHRRTDAFELWCWRRLLRVPWTARRSSQSISREINPEYSLEGLMLKLKLQ</sequence>
<dbReference type="Ensembl" id="ENSBIXT00005030590.1">
    <property type="protein sequence ID" value="ENSBIXP00005018285.1"/>
    <property type="gene ID" value="ENSBIXG00005021695.1"/>
</dbReference>
<dbReference type="PANTHER" id="PTHR47027:SF8">
    <property type="entry name" value="RIBONUCLEASE H"/>
    <property type="match status" value="1"/>
</dbReference>
<reference evidence="3" key="2">
    <citation type="submission" date="2025-08" db="UniProtKB">
        <authorList>
            <consortium name="Ensembl"/>
        </authorList>
    </citation>
    <scope>IDENTIFICATION</scope>
</reference>
<dbReference type="PANTHER" id="PTHR47027">
    <property type="entry name" value="REVERSE TRANSCRIPTASE DOMAIN-CONTAINING PROTEIN"/>
    <property type="match status" value="1"/>
</dbReference>